<keyword evidence="1" id="KW-0175">Coiled coil</keyword>
<evidence type="ECO:0000256" key="2">
    <source>
        <dbReference type="SAM" id="MobiDB-lite"/>
    </source>
</evidence>
<name>A0AAV1RJH4_9ROSI</name>
<dbReference type="EMBL" id="CAWUPB010001009">
    <property type="protein sequence ID" value="CAK7336854.1"/>
    <property type="molecule type" value="Genomic_DNA"/>
</dbReference>
<accession>A0AAV1RJH4</accession>
<feature type="compositionally biased region" description="Polar residues" evidence="2">
    <location>
        <begin position="203"/>
        <end position="212"/>
    </location>
</feature>
<sequence>MLPKGIGDIEKAYQDTCQDLELLGRCIATGKKALSKKDVVDTMLADVESYATIDSDFQCYWRTTKSVLDGGYRLAKQLRSLEFAKRWEMINEVWIEMLAHAAAHCPWKERAQQLRRGGELLTHEEQRQCVLAIGRYELGNADISLSIADEEVKELQRVAANKERELEHKNEELERKDRELEHLRSLLAASTQPQRLDALPGGSSAQSDNQGTGDKIILSVQ</sequence>
<dbReference type="PANTHER" id="PTHR31325">
    <property type="entry name" value="OS01G0798800 PROTEIN-RELATED"/>
    <property type="match status" value="1"/>
</dbReference>
<dbReference type="Proteomes" id="UP001314170">
    <property type="component" value="Unassembled WGS sequence"/>
</dbReference>
<reference evidence="3 4" key="1">
    <citation type="submission" date="2024-01" db="EMBL/GenBank/DDBJ databases">
        <authorList>
            <person name="Waweru B."/>
        </authorList>
    </citation>
    <scope>NUCLEOTIDE SEQUENCE [LARGE SCALE GENOMIC DNA]</scope>
</reference>
<feature type="coiled-coil region" evidence="1">
    <location>
        <begin position="145"/>
        <end position="186"/>
    </location>
</feature>
<protein>
    <submittedName>
        <fullName evidence="3">Uncharacterized protein</fullName>
    </submittedName>
</protein>
<keyword evidence="4" id="KW-1185">Reference proteome</keyword>
<comment type="caution">
    <text evidence="3">The sequence shown here is derived from an EMBL/GenBank/DDBJ whole genome shotgun (WGS) entry which is preliminary data.</text>
</comment>
<dbReference type="Pfam" id="PF04578">
    <property type="entry name" value="DUF594"/>
    <property type="match status" value="1"/>
</dbReference>
<proteinExistence type="predicted"/>
<evidence type="ECO:0000256" key="1">
    <source>
        <dbReference type="SAM" id="Coils"/>
    </source>
</evidence>
<evidence type="ECO:0000313" key="4">
    <source>
        <dbReference type="Proteomes" id="UP001314170"/>
    </source>
</evidence>
<dbReference type="InterPro" id="IPR007658">
    <property type="entry name" value="DUF594"/>
</dbReference>
<gene>
    <name evidence="3" type="ORF">DCAF_LOCUS11876</name>
</gene>
<dbReference type="AlphaFoldDB" id="A0AAV1RJH4"/>
<feature type="region of interest" description="Disordered" evidence="2">
    <location>
        <begin position="189"/>
        <end position="221"/>
    </location>
</feature>
<evidence type="ECO:0000313" key="3">
    <source>
        <dbReference type="EMBL" id="CAK7336854.1"/>
    </source>
</evidence>
<organism evidence="3 4">
    <name type="scientific">Dovyalis caffra</name>
    <dbReference type="NCBI Taxonomy" id="77055"/>
    <lineage>
        <taxon>Eukaryota</taxon>
        <taxon>Viridiplantae</taxon>
        <taxon>Streptophyta</taxon>
        <taxon>Embryophyta</taxon>
        <taxon>Tracheophyta</taxon>
        <taxon>Spermatophyta</taxon>
        <taxon>Magnoliopsida</taxon>
        <taxon>eudicotyledons</taxon>
        <taxon>Gunneridae</taxon>
        <taxon>Pentapetalae</taxon>
        <taxon>rosids</taxon>
        <taxon>fabids</taxon>
        <taxon>Malpighiales</taxon>
        <taxon>Salicaceae</taxon>
        <taxon>Flacourtieae</taxon>
        <taxon>Dovyalis</taxon>
    </lineage>
</organism>